<organism evidence="1 2">
    <name type="scientific">Winogradskyella flava</name>
    <dbReference type="NCBI Taxonomy" id="1884876"/>
    <lineage>
        <taxon>Bacteria</taxon>
        <taxon>Pseudomonadati</taxon>
        <taxon>Bacteroidota</taxon>
        <taxon>Flavobacteriia</taxon>
        <taxon>Flavobacteriales</taxon>
        <taxon>Flavobacteriaceae</taxon>
        <taxon>Winogradskyella</taxon>
    </lineage>
</organism>
<proteinExistence type="predicted"/>
<protein>
    <recommendedName>
        <fullName evidence="3">Por secretion system C-terminal sorting domain-containing protein</fullName>
    </recommendedName>
</protein>
<dbReference type="RefSeq" id="WP_185790256.1">
    <property type="nucleotide sequence ID" value="NZ_JACLCP010000006.1"/>
</dbReference>
<dbReference type="EMBL" id="JACLCP010000006">
    <property type="protein sequence ID" value="MBC2846539.1"/>
    <property type="molecule type" value="Genomic_DNA"/>
</dbReference>
<gene>
    <name evidence="1" type="ORF">H7F21_15650</name>
</gene>
<dbReference type="SUPFAM" id="SSF53474">
    <property type="entry name" value="alpha/beta-Hydrolases"/>
    <property type="match status" value="1"/>
</dbReference>
<evidence type="ECO:0000313" key="1">
    <source>
        <dbReference type="EMBL" id="MBC2846539.1"/>
    </source>
</evidence>
<evidence type="ECO:0008006" key="3">
    <source>
        <dbReference type="Google" id="ProtNLM"/>
    </source>
</evidence>
<sequence>MRNFLTLFTIISSICFGYSQTKDELQEPNIDSMLVNIDKTHLTSSFLYERTTPISNLTSFNSEDKNIAVLSYFEQALQELYKSSNKNKFMSYKNARKFYKKSEDLTTVNIGVISAKLNSINYNPVDESKGALHFENNTFTRRNDNPAFLEHDILVISPLLDFAHGNELTYTFDSNLWFEDNVDEIKSISANFGTNQDYLIYENGNYQRKSLKISYDETGYKTLKFVVTYTNGTKKTTYGKLHVKLKNQYQQLRNDPLIENVEEFTCTIPFQGYDESAPICGEIDFRIFYHTNNGNTQPTLLKPIVIIDGFDPGDKRKIQDSDSDLPNDMHFSIEEFMVYDNGQPLIPTLRNLGYDVVLVNHPTYERNGVTIDGGADYIERNAMNHIALYNYLNGKLEDNNSDEELVIVGPSMGGQISRYALAYMEKYNIDHNTRLWVSVDSPHLGANIPLGIQSMINLLDVFGDSVAAQDFYYDQLKSTAANQQLIEQHKSGHSSDYQNGGSPVYQEYYSRLFSNGLPGSNGYPQNLRKIAIVNGSLNGINLGREGTEDFRIHGFADQLWWDTKIAEMNTKYMPKSGQHQQLARLWRLFKPLRTASYTNINPNGSMDNVPGGYYNSEDQIHAAVMGDNPDIFGFNNGISFGNVLGAYGFALLGIHGDHFESRTNKKIHSFIPTVSALGFYNSDFNWGNSLNRNLLCDNEIPFDSYFGPSRNERHTSFTKASKDWLLEELAENPQDPHFPFDARRLSGSSSLCYFEVETYSFDECKVPGDVVNWEVSNSLQMLDNTGTTITVKATNLSSVGWIKATFNNGIEIIKDLSLGAQRPIIYGEDGEQEATFSFCTDHYGNINFTTPSSALEWDWNIVSGDFNMLATNNRAQFFSYRPTSGIVTVRARGNCGWSVPTFLVIQFTNCSDDGGFTNFRVAQNPVRSDILEIIETEERQSNLNITSQDENNDKGKNSNTMVTMEFYDFSGNLLKTQKDNRNQLDGKYNLNLSRFPNGKYFIKIIHDKIEEIHQVILDK</sequence>
<keyword evidence="2" id="KW-1185">Reference proteome</keyword>
<dbReference type="InterPro" id="IPR029058">
    <property type="entry name" value="AB_hydrolase_fold"/>
</dbReference>
<dbReference type="Proteomes" id="UP000533900">
    <property type="component" value="Unassembled WGS sequence"/>
</dbReference>
<evidence type="ECO:0000313" key="2">
    <source>
        <dbReference type="Proteomes" id="UP000533900"/>
    </source>
</evidence>
<accession>A0A842IWP2</accession>
<comment type="caution">
    <text evidence="1">The sequence shown here is derived from an EMBL/GenBank/DDBJ whole genome shotgun (WGS) entry which is preliminary data.</text>
</comment>
<reference evidence="1" key="1">
    <citation type="submission" date="2020-08" db="EMBL/GenBank/DDBJ databases">
        <title>Winogradskyella ouciana sp. nov., isolated from the hadal seawater of the Mariana Trench.</title>
        <authorList>
            <person name="He X."/>
        </authorList>
    </citation>
    <scope>NUCLEOTIDE SEQUENCE [LARGE SCALE GENOMIC DNA]</scope>
    <source>
        <strain evidence="1">KCTC 52348</strain>
    </source>
</reference>
<dbReference type="AlphaFoldDB" id="A0A842IWP2"/>
<dbReference type="Gene3D" id="3.40.50.1820">
    <property type="entry name" value="alpha/beta hydrolase"/>
    <property type="match status" value="1"/>
</dbReference>
<name>A0A842IWP2_9FLAO</name>